<name>A6HF09_RAT</name>
<dbReference type="InterPro" id="IPR043504">
    <property type="entry name" value="Peptidase_S1_PA_chymotrypsin"/>
</dbReference>
<dbReference type="EMBL" id="CH473948">
    <property type="protein sequence ID" value="EDM04609.1"/>
    <property type="molecule type" value="Genomic_DNA"/>
</dbReference>
<dbReference type="Proteomes" id="UP000234681">
    <property type="component" value="Chromosome 10"/>
</dbReference>
<proteinExistence type="predicted"/>
<evidence type="ECO:0000313" key="4">
    <source>
        <dbReference type="Proteomes" id="UP000234681"/>
    </source>
</evidence>
<dbReference type="PANTHER" id="PTHR24250">
    <property type="entry name" value="CHYMOTRYPSIN-RELATED"/>
    <property type="match status" value="1"/>
</dbReference>
<dbReference type="Pfam" id="PF00089">
    <property type="entry name" value="Trypsin"/>
    <property type="match status" value="1"/>
</dbReference>
<accession>A6HF09</accession>
<sequence length="126" mass="13933">MYVGITNLEVANKHTQWFEINQVIIHPTFEMFHPVGGDVALVQSKSAIVFSDYVLPICLPSSNLNLSDLSCWTTGWGMVSPQGRQCMTTTHLYQTSVLRLWALLQPERGLCGGEGMDSHSAPEGHT</sequence>
<dbReference type="GO" id="GO:0006508">
    <property type="term" value="P:proteolysis"/>
    <property type="evidence" value="ECO:0007669"/>
    <property type="project" value="InterPro"/>
</dbReference>
<dbReference type="Gene3D" id="2.40.10.10">
    <property type="entry name" value="Trypsin-like serine proteases"/>
    <property type="match status" value="1"/>
</dbReference>
<evidence type="ECO:0000256" key="1">
    <source>
        <dbReference type="ARBA" id="ARBA00023157"/>
    </source>
</evidence>
<organism evidence="3 4">
    <name type="scientific">Rattus norvegicus</name>
    <name type="common">Rat</name>
    <dbReference type="NCBI Taxonomy" id="10116"/>
    <lineage>
        <taxon>Eukaryota</taxon>
        <taxon>Metazoa</taxon>
        <taxon>Chordata</taxon>
        <taxon>Craniata</taxon>
        <taxon>Vertebrata</taxon>
        <taxon>Euteleostomi</taxon>
        <taxon>Mammalia</taxon>
        <taxon>Eutheria</taxon>
        <taxon>Euarchontoglires</taxon>
        <taxon>Glires</taxon>
        <taxon>Rodentia</taxon>
        <taxon>Myomorpha</taxon>
        <taxon>Muroidea</taxon>
        <taxon>Muridae</taxon>
        <taxon>Murinae</taxon>
        <taxon>Rattus</taxon>
    </lineage>
</organism>
<gene>
    <name evidence="3" type="primary">RGD1565729_predicted</name>
    <name evidence="3" type="ORF">rCG_33437</name>
</gene>
<dbReference type="GO" id="GO:0004252">
    <property type="term" value="F:serine-type endopeptidase activity"/>
    <property type="evidence" value="ECO:0007669"/>
    <property type="project" value="InterPro"/>
</dbReference>
<dbReference type="InterPro" id="IPR009003">
    <property type="entry name" value="Peptidase_S1_PA"/>
</dbReference>
<dbReference type="PANTHER" id="PTHR24250:SF30">
    <property type="entry name" value="SERINE PROTEASE 38"/>
    <property type="match status" value="1"/>
</dbReference>
<evidence type="ECO:0000259" key="2">
    <source>
        <dbReference type="Pfam" id="PF00089"/>
    </source>
</evidence>
<keyword evidence="1" id="KW-1015">Disulfide bond</keyword>
<protein>
    <submittedName>
        <fullName evidence="3">Similar to novel protein (Predicted), isoform CRA_b</fullName>
    </submittedName>
</protein>
<feature type="domain" description="Peptidase S1" evidence="2">
    <location>
        <begin position="2"/>
        <end position="93"/>
    </location>
</feature>
<dbReference type="InterPro" id="IPR001254">
    <property type="entry name" value="Trypsin_dom"/>
</dbReference>
<dbReference type="SUPFAM" id="SSF50494">
    <property type="entry name" value="Trypsin-like serine proteases"/>
    <property type="match status" value="1"/>
</dbReference>
<dbReference type="AlphaFoldDB" id="A6HF09"/>
<evidence type="ECO:0000313" key="3">
    <source>
        <dbReference type="EMBL" id="EDM04609.1"/>
    </source>
</evidence>
<reference evidence="3 4" key="1">
    <citation type="submission" date="2005-07" db="EMBL/GenBank/DDBJ databases">
        <authorList>
            <person name="Mural R.J."/>
            <person name="Li P.W."/>
            <person name="Adams M.D."/>
            <person name="Amanatides P.G."/>
            <person name="Baden-Tillson H."/>
            <person name="Barnstead M."/>
            <person name="Chin S.H."/>
            <person name="Dew I."/>
            <person name="Evans C.A."/>
            <person name="Ferriera S."/>
            <person name="Flanigan M."/>
            <person name="Fosler C."/>
            <person name="Glodek A."/>
            <person name="Gu Z."/>
            <person name="Holt R.A."/>
            <person name="Jennings D."/>
            <person name="Kraft C.L."/>
            <person name="Lu F."/>
            <person name="Nguyen T."/>
            <person name="Nusskern D.R."/>
            <person name="Pfannkoch C.M."/>
            <person name="Sitter C."/>
            <person name="Sutton G.G."/>
            <person name="Venter J.C."/>
            <person name="Wang Z."/>
            <person name="Woodage T."/>
            <person name="Zheng X.H."/>
            <person name="Zhong F."/>
        </authorList>
    </citation>
    <scope>NUCLEOTIDE SEQUENCE [LARGE SCALE GENOMIC DNA]</scope>
    <source>
        <strain>BN</strain>
        <strain evidence="4">Sprague-Dawley</strain>
    </source>
</reference>